<organism evidence="1">
    <name type="scientific">viral metagenome</name>
    <dbReference type="NCBI Taxonomy" id="1070528"/>
    <lineage>
        <taxon>unclassified sequences</taxon>
        <taxon>metagenomes</taxon>
        <taxon>organismal metagenomes</taxon>
    </lineage>
</organism>
<reference evidence="1" key="1">
    <citation type="submission" date="2020-03" db="EMBL/GenBank/DDBJ databases">
        <title>The deep terrestrial virosphere.</title>
        <authorList>
            <person name="Holmfeldt K."/>
            <person name="Nilsson E."/>
            <person name="Simone D."/>
            <person name="Lopez-Fernandez M."/>
            <person name="Wu X."/>
            <person name="de Brujin I."/>
            <person name="Lundin D."/>
            <person name="Andersson A."/>
            <person name="Bertilsson S."/>
            <person name="Dopson M."/>
        </authorList>
    </citation>
    <scope>NUCLEOTIDE SEQUENCE</scope>
    <source>
        <strain evidence="1">TM448A04392</strain>
    </source>
</reference>
<dbReference type="AlphaFoldDB" id="A0A6H2A1P9"/>
<gene>
    <name evidence="1" type="ORF">TM448A04392_0006</name>
</gene>
<evidence type="ECO:0000313" key="1">
    <source>
        <dbReference type="EMBL" id="QJA54113.1"/>
    </source>
</evidence>
<sequence>MSINELIMTLQDPQKDHTGRTKSERMRALIDHIKARDSIRGKDMCIGELLFRGVWDYRPLYRYKGCTAYKTIEEIMDVVCLRV</sequence>
<dbReference type="EMBL" id="MT144478">
    <property type="protein sequence ID" value="QJA54113.1"/>
    <property type="molecule type" value="Genomic_DNA"/>
</dbReference>
<accession>A0A6H2A1P9</accession>
<name>A0A6H2A1P9_9ZZZZ</name>
<protein>
    <submittedName>
        <fullName evidence="1">Uncharacterized protein</fullName>
    </submittedName>
</protein>
<proteinExistence type="predicted"/>